<dbReference type="PANTHER" id="PTHR32309">
    <property type="entry name" value="TYROSINE-PROTEIN KINASE"/>
    <property type="match status" value="1"/>
</dbReference>
<dbReference type="InterPro" id="IPR005702">
    <property type="entry name" value="Wzc-like_C"/>
</dbReference>
<keyword evidence="6" id="KW-0067">ATP-binding</keyword>
<dbReference type="HOGENOM" id="CLU_052027_2_1_9"/>
<dbReference type="Proteomes" id="UP000013523">
    <property type="component" value="Chromosome"/>
</dbReference>
<dbReference type="NCBIfam" id="TIGR01007">
    <property type="entry name" value="eps_fam"/>
    <property type="match status" value="1"/>
</dbReference>
<dbReference type="eggNOG" id="COG0489">
    <property type="taxonomic scope" value="Bacteria"/>
</dbReference>
<dbReference type="FunFam" id="3.40.50.300:FF:000527">
    <property type="entry name" value="Tyrosine-protein kinase etk"/>
    <property type="match status" value="1"/>
</dbReference>
<evidence type="ECO:0000256" key="7">
    <source>
        <dbReference type="ARBA" id="ARBA00023137"/>
    </source>
</evidence>
<evidence type="ECO:0000256" key="8">
    <source>
        <dbReference type="ARBA" id="ARBA00051245"/>
    </source>
</evidence>
<dbReference type="EC" id="2.7.10.2" evidence="2"/>
<dbReference type="SUPFAM" id="SSF52540">
    <property type="entry name" value="P-loop containing nucleoside triphosphate hydrolases"/>
    <property type="match status" value="1"/>
</dbReference>
<keyword evidence="5" id="KW-0418">Kinase</keyword>
<evidence type="ECO:0000256" key="4">
    <source>
        <dbReference type="ARBA" id="ARBA00022741"/>
    </source>
</evidence>
<sequence>MLIVKDNPKSPISEAYRTLRTNIQFSSFDNKLDTILVTSSGPNEGKTVTSSNLALSMAEIGKKVLLIDCDLRKPSIHKKFNLSNNKGLSNLLIGQLKFDEVAQKYNDNMCILTSGTVPPNPSEMLGSKKMGQFLDEAKKIFDFIILDTPPVVAVTDAQLLSTMVGGVLLVVAAGQAEISAVEKAKELLNNVKANIVGVVLNKSEVTGGKKYGYYYYYYGEGKSKKGKKEE</sequence>
<evidence type="ECO:0000256" key="6">
    <source>
        <dbReference type="ARBA" id="ARBA00022840"/>
    </source>
</evidence>
<dbReference type="OrthoDB" id="9794577at2"/>
<proteinExistence type="inferred from homology"/>
<reference evidence="9 10" key="1">
    <citation type="submission" date="2012-01" db="EMBL/GenBank/DDBJ databases">
        <title>Complete sequence of chromosome of Clostridium pasteurianum BC1.</title>
        <authorList>
            <consortium name="US DOE Joint Genome Institute"/>
            <person name="Lucas S."/>
            <person name="Han J."/>
            <person name="Lapidus A."/>
            <person name="Cheng J.-F."/>
            <person name="Goodwin L."/>
            <person name="Pitluck S."/>
            <person name="Peters L."/>
            <person name="Mikhailova N."/>
            <person name="Teshima H."/>
            <person name="Detter J.C."/>
            <person name="Han C."/>
            <person name="Tapia R."/>
            <person name="Land M."/>
            <person name="Hauser L."/>
            <person name="Kyrpides N."/>
            <person name="Ivanova N."/>
            <person name="Pagani I."/>
            <person name="Dunn J."/>
            <person name="Taghavi S."/>
            <person name="Francis A."/>
            <person name="van der Lelie D."/>
            <person name="Woyke T."/>
        </authorList>
    </citation>
    <scope>NUCLEOTIDE SEQUENCE [LARGE SCALE GENOMIC DNA]</scope>
    <source>
        <strain evidence="9 10">BC1</strain>
    </source>
</reference>
<keyword evidence="7" id="KW-0829">Tyrosine-protein kinase</keyword>
<name>R4K2E3_CLOPA</name>
<comment type="catalytic activity">
    <reaction evidence="8">
        <text>L-tyrosyl-[protein] + ATP = O-phospho-L-tyrosyl-[protein] + ADP + H(+)</text>
        <dbReference type="Rhea" id="RHEA:10596"/>
        <dbReference type="Rhea" id="RHEA-COMP:10136"/>
        <dbReference type="Rhea" id="RHEA-COMP:20101"/>
        <dbReference type="ChEBI" id="CHEBI:15378"/>
        <dbReference type="ChEBI" id="CHEBI:30616"/>
        <dbReference type="ChEBI" id="CHEBI:46858"/>
        <dbReference type="ChEBI" id="CHEBI:61978"/>
        <dbReference type="ChEBI" id="CHEBI:456216"/>
        <dbReference type="EC" id="2.7.10.2"/>
    </reaction>
</comment>
<dbReference type="KEGG" id="cpas:Clopa_0894"/>
<evidence type="ECO:0000256" key="5">
    <source>
        <dbReference type="ARBA" id="ARBA00022777"/>
    </source>
</evidence>
<dbReference type="Pfam" id="PF10609">
    <property type="entry name" value="ParA"/>
    <property type="match status" value="1"/>
</dbReference>
<dbReference type="Gene3D" id="3.40.50.300">
    <property type="entry name" value="P-loop containing nucleotide triphosphate hydrolases"/>
    <property type="match status" value="1"/>
</dbReference>
<evidence type="ECO:0000256" key="1">
    <source>
        <dbReference type="ARBA" id="ARBA00007316"/>
    </source>
</evidence>
<organism evidence="9 10">
    <name type="scientific">Clostridium pasteurianum BC1</name>
    <dbReference type="NCBI Taxonomy" id="86416"/>
    <lineage>
        <taxon>Bacteria</taxon>
        <taxon>Bacillati</taxon>
        <taxon>Bacillota</taxon>
        <taxon>Clostridia</taxon>
        <taxon>Eubacteriales</taxon>
        <taxon>Clostridiaceae</taxon>
        <taxon>Clostridium</taxon>
    </lineage>
</organism>
<dbReference type="InterPro" id="IPR027417">
    <property type="entry name" value="P-loop_NTPase"/>
</dbReference>
<dbReference type="InterPro" id="IPR033756">
    <property type="entry name" value="YlxH/NBP35"/>
</dbReference>
<keyword evidence="10" id="KW-1185">Reference proteome</keyword>
<accession>R4K2E3</accession>
<dbReference type="EMBL" id="CP003261">
    <property type="protein sequence ID" value="AGK95911.1"/>
    <property type="molecule type" value="Genomic_DNA"/>
</dbReference>
<dbReference type="GO" id="GO:0004715">
    <property type="term" value="F:non-membrane spanning protein tyrosine kinase activity"/>
    <property type="evidence" value="ECO:0007669"/>
    <property type="project" value="UniProtKB-EC"/>
</dbReference>
<comment type="similarity">
    <text evidence="1">Belongs to the CpsD/CapB family.</text>
</comment>
<dbReference type="GO" id="GO:0005886">
    <property type="term" value="C:plasma membrane"/>
    <property type="evidence" value="ECO:0007669"/>
    <property type="project" value="TreeGrafter"/>
</dbReference>
<keyword evidence="3" id="KW-0808">Transferase</keyword>
<dbReference type="RefSeq" id="WP_015614235.1">
    <property type="nucleotide sequence ID" value="NC_021182.1"/>
</dbReference>
<dbReference type="GO" id="GO:0005524">
    <property type="term" value="F:ATP binding"/>
    <property type="evidence" value="ECO:0007669"/>
    <property type="project" value="UniProtKB-KW"/>
</dbReference>
<evidence type="ECO:0000313" key="9">
    <source>
        <dbReference type="EMBL" id="AGK95911.1"/>
    </source>
</evidence>
<evidence type="ECO:0000313" key="10">
    <source>
        <dbReference type="Proteomes" id="UP000013523"/>
    </source>
</evidence>
<dbReference type="STRING" id="86416.Clopa_0894"/>
<dbReference type="GO" id="GO:0042802">
    <property type="term" value="F:identical protein binding"/>
    <property type="evidence" value="ECO:0007669"/>
    <property type="project" value="UniProtKB-ARBA"/>
</dbReference>
<protein>
    <recommendedName>
        <fullName evidence="2">non-specific protein-tyrosine kinase</fullName>
        <ecNumber evidence="2">2.7.10.2</ecNumber>
    </recommendedName>
</protein>
<dbReference type="AlphaFoldDB" id="R4K2E3"/>
<keyword evidence="4" id="KW-0547">Nucleotide-binding</keyword>
<dbReference type="PANTHER" id="PTHR32309:SF13">
    <property type="entry name" value="FERRIC ENTEROBACTIN TRANSPORT PROTEIN FEPE"/>
    <property type="match status" value="1"/>
</dbReference>
<dbReference type="InterPro" id="IPR050445">
    <property type="entry name" value="Bact_polysacc_biosynth/exp"/>
</dbReference>
<gene>
    <name evidence="9" type="ORF">Clopa_0894</name>
</gene>
<dbReference type="CDD" id="cd05387">
    <property type="entry name" value="BY-kinase"/>
    <property type="match status" value="1"/>
</dbReference>
<evidence type="ECO:0000256" key="2">
    <source>
        <dbReference type="ARBA" id="ARBA00011903"/>
    </source>
</evidence>
<dbReference type="PATRIC" id="fig|86416.3.peg.882"/>
<evidence type="ECO:0000256" key="3">
    <source>
        <dbReference type="ARBA" id="ARBA00022679"/>
    </source>
</evidence>